<gene>
    <name evidence="1" type="ORF">QP487_12900</name>
</gene>
<dbReference type="AlphaFoldDB" id="A0AAW6YPA1"/>
<feature type="non-terminal residue" evidence="1">
    <location>
        <position position="1"/>
    </location>
</feature>
<dbReference type="EMBL" id="JASOPU010000397">
    <property type="protein sequence ID" value="MDK7294309.1"/>
    <property type="molecule type" value="Genomic_DNA"/>
</dbReference>
<evidence type="ECO:0000313" key="1">
    <source>
        <dbReference type="EMBL" id="MDK7294309.1"/>
    </source>
</evidence>
<sequence>VESDQEVLTPSSPHLLMSAQDSQDIEALRQVIIDQAKTIYQPFAVQVAPQAANEWLGYQNRFYIEKFEFDRESESYQIMGYKPD</sequence>
<name>A0AAW6YPA1_9STRE</name>
<comment type="caution">
    <text evidence="1">The sequence shown here is derived from an EMBL/GenBank/DDBJ whole genome shotgun (WGS) entry which is preliminary data.</text>
</comment>
<dbReference type="Proteomes" id="UP001237917">
    <property type="component" value="Unassembled WGS sequence"/>
</dbReference>
<organism evidence="1 2">
    <name type="scientific">Streptococcus pasteurianus</name>
    <dbReference type="NCBI Taxonomy" id="197614"/>
    <lineage>
        <taxon>Bacteria</taxon>
        <taxon>Bacillati</taxon>
        <taxon>Bacillota</taxon>
        <taxon>Bacilli</taxon>
        <taxon>Lactobacillales</taxon>
        <taxon>Streptococcaceae</taxon>
        <taxon>Streptococcus</taxon>
    </lineage>
</organism>
<feature type="non-terminal residue" evidence="1">
    <location>
        <position position="84"/>
    </location>
</feature>
<accession>A0AAW6YPA1</accession>
<proteinExistence type="predicted"/>
<evidence type="ECO:0000313" key="2">
    <source>
        <dbReference type="Proteomes" id="UP001237917"/>
    </source>
</evidence>
<reference evidence="1" key="1">
    <citation type="submission" date="2023-05" db="EMBL/GenBank/DDBJ databases">
        <title>Cataloging the Phylogenetic Diversity of Human Bladder Bacteria.</title>
        <authorList>
            <person name="Du J."/>
        </authorList>
    </citation>
    <scope>NUCLEOTIDE SEQUENCE</scope>
    <source>
        <strain evidence="1">UMB0765</strain>
    </source>
</reference>
<protein>
    <submittedName>
        <fullName evidence="1">GTPase HflX</fullName>
    </submittedName>
</protein>